<dbReference type="Gene3D" id="3.30.450.40">
    <property type="match status" value="1"/>
</dbReference>
<dbReference type="PANTHER" id="PTHR30136:SF24">
    <property type="entry name" value="HTH-TYPE TRANSCRIPTIONAL REPRESSOR ALLR"/>
    <property type="match status" value="1"/>
</dbReference>
<name>A0ABS5SIF8_9BACT</name>
<dbReference type="PROSITE" id="PS51077">
    <property type="entry name" value="HTH_ICLR"/>
    <property type="match status" value="1"/>
</dbReference>
<keyword evidence="1" id="KW-0805">Transcription regulation</keyword>
<dbReference type="Pfam" id="PF01614">
    <property type="entry name" value="IclR_C"/>
    <property type="match status" value="1"/>
</dbReference>
<protein>
    <submittedName>
        <fullName evidence="6">IclR family transcriptional regulator</fullName>
    </submittedName>
</protein>
<dbReference type="InterPro" id="IPR005471">
    <property type="entry name" value="Tscrpt_reg_IclR_N"/>
</dbReference>
<reference evidence="6 7" key="1">
    <citation type="submission" date="2021-05" db="EMBL/GenBank/DDBJ databases">
        <title>The draft genome of Geobacter luticola JCM 17780.</title>
        <authorList>
            <person name="Xu Z."/>
            <person name="Masuda Y."/>
            <person name="Itoh H."/>
            <person name="Senoo K."/>
        </authorList>
    </citation>
    <scope>NUCLEOTIDE SEQUENCE [LARGE SCALE GENOMIC DNA]</scope>
    <source>
        <strain evidence="6 7">JCM 17780</strain>
    </source>
</reference>
<keyword evidence="7" id="KW-1185">Reference proteome</keyword>
<evidence type="ECO:0000259" key="5">
    <source>
        <dbReference type="PROSITE" id="PS51078"/>
    </source>
</evidence>
<dbReference type="SUPFAM" id="SSF55781">
    <property type="entry name" value="GAF domain-like"/>
    <property type="match status" value="1"/>
</dbReference>
<evidence type="ECO:0000256" key="2">
    <source>
        <dbReference type="ARBA" id="ARBA00023125"/>
    </source>
</evidence>
<dbReference type="InterPro" id="IPR029016">
    <property type="entry name" value="GAF-like_dom_sf"/>
</dbReference>
<accession>A0ABS5SIF8</accession>
<dbReference type="Gene3D" id="1.10.10.10">
    <property type="entry name" value="Winged helix-like DNA-binding domain superfamily/Winged helix DNA-binding domain"/>
    <property type="match status" value="1"/>
</dbReference>
<dbReference type="SMART" id="SM00346">
    <property type="entry name" value="HTH_ICLR"/>
    <property type="match status" value="1"/>
</dbReference>
<feature type="domain" description="IclR-ED" evidence="5">
    <location>
        <begin position="74"/>
        <end position="254"/>
    </location>
</feature>
<dbReference type="PANTHER" id="PTHR30136">
    <property type="entry name" value="HELIX-TURN-HELIX TRANSCRIPTIONAL REGULATOR, ICLR FAMILY"/>
    <property type="match status" value="1"/>
</dbReference>
<evidence type="ECO:0000256" key="1">
    <source>
        <dbReference type="ARBA" id="ARBA00023015"/>
    </source>
</evidence>
<dbReference type="InterPro" id="IPR050707">
    <property type="entry name" value="HTH_MetabolicPath_Reg"/>
</dbReference>
<dbReference type="SUPFAM" id="SSF46785">
    <property type="entry name" value="Winged helix' DNA-binding domain"/>
    <property type="match status" value="1"/>
</dbReference>
<evidence type="ECO:0000313" key="7">
    <source>
        <dbReference type="Proteomes" id="UP000756860"/>
    </source>
</evidence>
<dbReference type="Pfam" id="PF09339">
    <property type="entry name" value="HTH_IclR"/>
    <property type="match status" value="1"/>
</dbReference>
<keyword evidence="3" id="KW-0804">Transcription</keyword>
<evidence type="ECO:0000259" key="4">
    <source>
        <dbReference type="PROSITE" id="PS51077"/>
    </source>
</evidence>
<dbReference type="PROSITE" id="PS51078">
    <property type="entry name" value="ICLR_ED"/>
    <property type="match status" value="1"/>
</dbReference>
<keyword evidence="2" id="KW-0238">DNA-binding</keyword>
<dbReference type="InterPro" id="IPR014757">
    <property type="entry name" value="Tscrpt_reg_IclR_C"/>
</dbReference>
<dbReference type="RefSeq" id="WP_214176656.1">
    <property type="nucleotide sequence ID" value="NZ_JAHCVK010000014.1"/>
</dbReference>
<gene>
    <name evidence="6" type="ORF">KI810_16465</name>
</gene>
<dbReference type="Proteomes" id="UP000756860">
    <property type="component" value="Unassembled WGS sequence"/>
</dbReference>
<proteinExistence type="predicted"/>
<organism evidence="6 7">
    <name type="scientific">Geomobilimonas luticola</name>
    <dbReference type="NCBI Taxonomy" id="1114878"/>
    <lineage>
        <taxon>Bacteria</taxon>
        <taxon>Pseudomonadati</taxon>
        <taxon>Thermodesulfobacteriota</taxon>
        <taxon>Desulfuromonadia</taxon>
        <taxon>Geobacterales</taxon>
        <taxon>Geobacteraceae</taxon>
        <taxon>Geomobilimonas</taxon>
    </lineage>
</organism>
<dbReference type="InterPro" id="IPR036390">
    <property type="entry name" value="WH_DNA-bd_sf"/>
</dbReference>
<evidence type="ECO:0000256" key="3">
    <source>
        <dbReference type="ARBA" id="ARBA00023163"/>
    </source>
</evidence>
<comment type="caution">
    <text evidence="6">The sequence shown here is derived from an EMBL/GenBank/DDBJ whole genome shotgun (WGS) entry which is preliminary data.</text>
</comment>
<dbReference type="EMBL" id="JAHCVK010000014">
    <property type="protein sequence ID" value="MBT0654647.1"/>
    <property type="molecule type" value="Genomic_DNA"/>
</dbReference>
<feature type="domain" description="HTH iclR-type" evidence="4">
    <location>
        <begin position="11"/>
        <end position="73"/>
    </location>
</feature>
<sequence>MLADKKDTYSVLNVSMALAMLDILSEEPLAPTVGYFAERLGLSRNKTFRLLYTLQTRGIVEKDEFSGTYRLGFAAVELGQKIIRTANVVKHAHPVMEKLVRKHGEAMYMTVLNGEEVLFIDMVDCEQQIKATPLVGKRFPLFSNAAGKIMKALESRDVLDRLGKRRGKSGEGIDVASIAFELEAIRSRGVAVEFGGLGDGIVSVAVAVRDYGGKVVGALTMLVPSFRMLADRLEMEIIPSLMEGGEILSAKFGYAPAC</sequence>
<dbReference type="InterPro" id="IPR036388">
    <property type="entry name" value="WH-like_DNA-bd_sf"/>
</dbReference>
<evidence type="ECO:0000313" key="6">
    <source>
        <dbReference type="EMBL" id="MBT0654647.1"/>
    </source>
</evidence>